<accession>A0A699S6Y0</accession>
<proteinExistence type="predicted"/>
<organism evidence="1">
    <name type="scientific">Tanacetum cinerariifolium</name>
    <name type="common">Dalmatian daisy</name>
    <name type="synonym">Chrysanthemum cinerariifolium</name>
    <dbReference type="NCBI Taxonomy" id="118510"/>
    <lineage>
        <taxon>Eukaryota</taxon>
        <taxon>Viridiplantae</taxon>
        <taxon>Streptophyta</taxon>
        <taxon>Embryophyta</taxon>
        <taxon>Tracheophyta</taxon>
        <taxon>Spermatophyta</taxon>
        <taxon>Magnoliopsida</taxon>
        <taxon>eudicotyledons</taxon>
        <taxon>Gunneridae</taxon>
        <taxon>Pentapetalae</taxon>
        <taxon>asterids</taxon>
        <taxon>campanulids</taxon>
        <taxon>Asterales</taxon>
        <taxon>Asteraceae</taxon>
        <taxon>Asteroideae</taxon>
        <taxon>Anthemideae</taxon>
        <taxon>Anthemidinae</taxon>
        <taxon>Tanacetum</taxon>
    </lineage>
</organism>
<evidence type="ECO:0000313" key="1">
    <source>
        <dbReference type="EMBL" id="GFC92878.1"/>
    </source>
</evidence>
<protein>
    <submittedName>
        <fullName evidence="1">Uncharacterized protein</fullName>
    </submittedName>
</protein>
<name>A0A699S6Y0_TANCI</name>
<dbReference type="EMBL" id="BKCJ011139978">
    <property type="protein sequence ID" value="GFC92878.1"/>
    <property type="molecule type" value="Genomic_DNA"/>
</dbReference>
<reference evidence="1" key="1">
    <citation type="journal article" date="2019" name="Sci. Rep.">
        <title>Draft genome of Tanacetum cinerariifolium, the natural source of mosquito coil.</title>
        <authorList>
            <person name="Yamashiro T."/>
            <person name="Shiraishi A."/>
            <person name="Satake H."/>
            <person name="Nakayama K."/>
        </authorList>
    </citation>
    <scope>NUCLEOTIDE SEQUENCE</scope>
</reference>
<comment type="caution">
    <text evidence="1">The sequence shown here is derived from an EMBL/GenBank/DDBJ whole genome shotgun (WGS) entry which is preliminary data.</text>
</comment>
<dbReference type="AlphaFoldDB" id="A0A699S6Y0"/>
<sequence>MIVLESMTIHFKIATIWVDQLGGFVWVGFRNGEWAGPMGLKLTREYLKSGIKEQHFITNIENAVFDLVIVKLLSPFFIDK</sequence>
<gene>
    <name evidence="1" type="ORF">Tci_864848</name>
</gene>